<sequence>MPKGKSETMRLGHPGIPKGFKTGLFHLKEGQSEIWTCSAEDGSFARDIDLEDHGKKFKIPAKTQLNFKVDL</sequence>
<keyword evidence="2" id="KW-1185">Reference proteome</keyword>
<reference evidence="1 2" key="1">
    <citation type="submission" date="2014-04" db="EMBL/GenBank/DDBJ databases">
        <authorList>
            <consortium name="DOE Joint Genome Institute"/>
            <person name="Kuo A."/>
            <person name="Girlanda M."/>
            <person name="Perotto S."/>
            <person name="Kohler A."/>
            <person name="Nagy L.G."/>
            <person name="Floudas D."/>
            <person name="Copeland A."/>
            <person name="Barry K.W."/>
            <person name="Cichocki N."/>
            <person name="Veneault-Fourrey C."/>
            <person name="LaButti K."/>
            <person name="Lindquist E.A."/>
            <person name="Lipzen A."/>
            <person name="Lundell T."/>
            <person name="Morin E."/>
            <person name="Murat C."/>
            <person name="Sun H."/>
            <person name="Tunlid A."/>
            <person name="Henrissat B."/>
            <person name="Grigoriev I.V."/>
            <person name="Hibbett D.S."/>
            <person name="Martin F."/>
            <person name="Nordberg H.P."/>
            <person name="Cantor M.N."/>
            <person name="Hua S.X."/>
        </authorList>
    </citation>
    <scope>NUCLEOTIDE SEQUENCE [LARGE SCALE GENOMIC DNA]</scope>
    <source>
        <strain evidence="1 2">MUT 4182</strain>
    </source>
</reference>
<evidence type="ECO:0000313" key="1">
    <source>
        <dbReference type="EMBL" id="KIO25636.1"/>
    </source>
</evidence>
<name>A0A0C3QGT6_9AGAM</name>
<dbReference type="HOGENOM" id="CLU_184679_0_0_1"/>
<dbReference type="AlphaFoldDB" id="A0A0C3QGT6"/>
<dbReference type="Proteomes" id="UP000054248">
    <property type="component" value="Unassembled WGS sequence"/>
</dbReference>
<dbReference type="EMBL" id="KN823038">
    <property type="protein sequence ID" value="KIO25636.1"/>
    <property type="molecule type" value="Genomic_DNA"/>
</dbReference>
<organism evidence="1 2">
    <name type="scientific">Tulasnella calospora MUT 4182</name>
    <dbReference type="NCBI Taxonomy" id="1051891"/>
    <lineage>
        <taxon>Eukaryota</taxon>
        <taxon>Fungi</taxon>
        <taxon>Dikarya</taxon>
        <taxon>Basidiomycota</taxon>
        <taxon>Agaricomycotina</taxon>
        <taxon>Agaricomycetes</taxon>
        <taxon>Cantharellales</taxon>
        <taxon>Tulasnellaceae</taxon>
        <taxon>Tulasnella</taxon>
    </lineage>
</organism>
<evidence type="ECO:0000313" key="2">
    <source>
        <dbReference type="Proteomes" id="UP000054248"/>
    </source>
</evidence>
<accession>A0A0C3QGT6</accession>
<dbReference type="OrthoDB" id="3172249at2759"/>
<proteinExistence type="predicted"/>
<reference evidence="2" key="2">
    <citation type="submission" date="2015-01" db="EMBL/GenBank/DDBJ databases">
        <title>Evolutionary Origins and Diversification of the Mycorrhizal Mutualists.</title>
        <authorList>
            <consortium name="DOE Joint Genome Institute"/>
            <consortium name="Mycorrhizal Genomics Consortium"/>
            <person name="Kohler A."/>
            <person name="Kuo A."/>
            <person name="Nagy L.G."/>
            <person name="Floudas D."/>
            <person name="Copeland A."/>
            <person name="Barry K.W."/>
            <person name="Cichocki N."/>
            <person name="Veneault-Fourrey C."/>
            <person name="LaButti K."/>
            <person name="Lindquist E.A."/>
            <person name="Lipzen A."/>
            <person name="Lundell T."/>
            <person name="Morin E."/>
            <person name="Murat C."/>
            <person name="Riley R."/>
            <person name="Ohm R."/>
            <person name="Sun H."/>
            <person name="Tunlid A."/>
            <person name="Henrissat B."/>
            <person name="Grigoriev I.V."/>
            <person name="Hibbett D.S."/>
            <person name="Martin F."/>
        </authorList>
    </citation>
    <scope>NUCLEOTIDE SEQUENCE [LARGE SCALE GENOMIC DNA]</scope>
    <source>
        <strain evidence="2">MUT 4182</strain>
    </source>
</reference>
<protein>
    <submittedName>
        <fullName evidence="1">Uncharacterized protein</fullName>
    </submittedName>
</protein>
<gene>
    <name evidence="1" type="ORF">M407DRAFT_25013</name>
</gene>